<dbReference type="InterPro" id="IPR006879">
    <property type="entry name" value="YdjC-like"/>
</dbReference>
<dbReference type="InterPro" id="IPR011330">
    <property type="entry name" value="Glyco_hydro/deAcase_b/a-brl"/>
</dbReference>
<protein>
    <submittedName>
        <fullName evidence="6">ChbG/HpnK family deacetylase</fullName>
    </submittedName>
</protein>
<dbReference type="PANTHER" id="PTHR31609:SF1">
    <property type="entry name" value="CARBOHYDRATE DEACETYLASE"/>
    <property type="match status" value="1"/>
</dbReference>
<organism evidence="6 7">
    <name type="scientific">Holdemania filiformis</name>
    <dbReference type="NCBI Taxonomy" id="61171"/>
    <lineage>
        <taxon>Bacteria</taxon>
        <taxon>Bacillati</taxon>
        <taxon>Bacillota</taxon>
        <taxon>Erysipelotrichia</taxon>
        <taxon>Erysipelotrichales</taxon>
        <taxon>Erysipelotrichaceae</taxon>
        <taxon>Holdemania</taxon>
    </lineage>
</organism>
<evidence type="ECO:0000313" key="7">
    <source>
        <dbReference type="Proteomes" id="UP000284178"/>
    </source>
</evidence>
<dbReference type="GO" id="GO:0005975">
    <property type="term" value="P:carbohydrate metabolic process"/>
    <property type="evidence" value="ECO:0007669"/>
    <property type="project" value="InterPro"/>
</dbReference>
<comment type="caution">
    <text evidence="6">The sequence shown here is derived from an EMBL/GenBank/DDBJ whole genome shotgun (WGS) entry which is preliminary data.</text>
</comment>
<dbReference type="CDD" id="cd10805">
    <property type="entry name" value="YdjC_like_1"/>
    <property type="match status" value="1"/>
</dbReference>
<dbReference type="GO" id="GO:0046872">
    <property type="term" value="F:metal ion binding"/>
    <property type="evidence" value="ECO:0007669"/>
    <property type="project" value="UniProtKB-KW"/>
</dbReference>
<dbReference type="GO" id="GO:0016787">
    <property type="term" value="F:hydrolase activity"/>
    <property type="evidence" value="ECO:0007669"/>
    <property type="project" value="UniProtKB-KW"/>
</dbReference>
<keyword evidence="5" id="KW-0119">Carbohydrate metabolism</keyword>
<evidence type="ECO:0000256" key="3">
    <source>
        <dbReference type="ARBA" id="ARBA00022801"/>
    </source>
</evidence>
<name>A0A412G4Y1_9FIRM</name>
<dbReference type="EMBL" id="QRUP01000003">
    <property type="protein sequence ID" value="RGR75861.1"/>
    <property type="molecule type" value="Genomic_DNA"/>
</dbReference>
<dbReference type="Pfam" id="PF04794">
    <property type="entry name" value="YdjC"/>
    <property type="match status" value="1"/>
</dbReference>
<accession>A0A412G4Y1</accession>
<sequence length="261" mass="29101">MTRMKRCLVKADDYGFTEAISLGILKAYREGIVRSTGVMVNMPAAPAALGWLREAEGLCLGLHINIVVGKPAADPVLIPDLIDEQGVFHSSKMYRAELAAGRDPIPDLDQAVAEVEAQIRRFIALTGRRPEYLEGHAVRSPHLLEAMALLAKRYDLPHLSYLENCDHRLTERPQRAASIYPFHDQGVAPAAYFTEDLGGIAELPLSLVTLHPGYLDREIYRMSSFTDVRIKDLEAATAPEVKAWFAEKDIALISFRDITRY</sequence>
<dbReference type="Gene3D" id="3.20.20.370">
    <property type="entry name" value="Glycoside hydrolase/deacetylase"/>
    <property type="match status" value="1"/>
</dbReference>
<evidence type="ECO:0000256" key="2">
    <source>
        <dbReference type="ARBA" id="ARBA00022723"/>
    </source>
</evidence>
<keyword evidence="4" id="KW-0460">Magnesium</keyword>
<comment type="cofactor">
    <cofactor evidence="1">
        <name>Mg(2+)</name>
        <dbReference type="ChEBI" id="CHEBI:18420"/>
    </cofactor>
</comment>
<keyword evidence="7" id="KW-1185">Reference proteome</keyword>
<evidence type="ECO:0000256" key="4">
    <source>
        <dbReference type="ARBA" id="ARBA00022842"/>
    </source>
</evidence>
<dbReference type="Proteomes" id="UP000284178">
    <property type="component" value="Unassembled WGS sequence"/>
</dbReference>
<evidence type="ECO:0000256" key="5">
    <source>
        <dbReference type="ARBA" id="ARBA00023277"/>
    </source>
</evidence>
<proteinExistence type="predicted"/>
<gene>
    <name evidence="6" type="ORF">DWY25_03750</name>
</gene>
<dbReference type="SUPFAM" id="SSF88713">
    <property type="entry name" value="Glycoside hydrolase/deacetylase"/>
    <property type="match status" value="1"/>
</dbReference>
<dbReference type="GO" id="GO:0019213">
    <property type="term" value="F:deacetylase activity"/>
    <property type="evidence" value="ECO:0007669"/>
    <property type="project" value="TreeGrafter"/>
</dbReference>
<dbReference type="AlphaFoldDB" id="A0A412G4Y1"/>
<dbReference type="PANTHER" id="PTHR31609">
    <property type="entry name" value="YDJC DEACETYLASE FAMILY MEMBER"/>
    <property type="match status" value="1"/>
</dbReference>
<keyword evidence="3" id="KW-0378">Hydrolase</keyword>
<evidence type="ECO:0000313" key="6">
    <source>
        <dbReference type="EMBL" id="RGR75861.1"/>
    </source>
</evidence>
<reference evidence="6 7" key="1">
    <citation type="submission" date="2018-08" db="EMBL/GenBank/DDBJ databases">
        <title>A genome reference for cultivated species of the human gut microbiota.</title>
        <authorList>
            <person name="Zou Y."/>
            <person name="Xue W."/>
            <person name="Luo G."/>
        </authorList>
    </citation>
    <scope>NUCLEOTIDE SEQUENCE [LARGE SCALE GENOMIC DNA]</scope>
    <source>
        <strain evidence="6 7">AF24-29</strain>
    </source>
</reference>
<keyword evidence="2" id="KW-0479">Metal-binding</keyword>
<evidence type="ECO:0000256" key="1">
    <source>
        <dbReference type="ARBA" id="ARBA00001946"/>
    </source>
</evidence>